<gene>
    <name evidence="2" type="ORF">COX64_02690</name>
</gene>
<evidence type="ECO:0000313" key="2">
    <source>
        <dbReference type="EMBL" id="PJA13872.1"/>
    </source>
</evidence>
<reference evidence="3" key="1">
    <citation type="submission" date="2017-09" db="EMBL/GenBank/DDBJ databases">
        <title>Depth-based differentiation of microbial function through sediment-hosted aquifers and enrichment of novel symbionts in the deep terrestrial subsurface.</title>
        <authorList>
            <person name="Probst A.J."/>
            <person name="Ladd B."/>
            <person name="Jarett J.K."/>
            <person name="Geller-Mcgrath D.E."/>
            <person name="Sieber C.M.K."/>
            <person name="Emerson J.B."/>
            <person name="Anantharaman K."/>
            <person name="Thomas B.C."/>
            <person name="Malmstrom R."/>
            <person name="Stieglmeier M."/>
            <person name="Klingl A."/>
            <person name="Woyke T."/>
            <person name="Ryan C.M."/>
            <person name="Banfield J.F."/>
        </authorList>
    </citation>
    <scope>NUCLEOTIDE SEQUENCE [LARGE SCALE GENOMIC DNA]</scope>
</reference>
<feature type="transmembrane region" description="Helical" evidence="1">
    <location>
        <begin position="7"/>
        <end position="33"/>
    </location>
</feature>
<keyword evidence="1" id="KW-0472">Membrane</keyword>
<dbReference type="Proteomes" id="UP000228952">
    <property type="component" value="Unassembled WGS sequence"/>
</dbReference>
<evidence type="ECO:0000313" key="3">
    <source>
        <dbReference type="Proteomes" id="UP000228952"/>
    </source>
</evidence>
<evidence type="ECO:0000256" key="1">
    <source>
        <dbReference type="SAM" id="Phobius"/>
    </source>
</evidence>
<accession>A0A2M7W1X8</accession>
<dbReference type="EMBL" id="PFQB01000072">
    <property type="protein sequence ID" value="PJA13872.1"/>
    <property type="molecule type" value="Genomic_DNA"/>
</dbReference>
<keyword evidence="1" id="KW-1133">Transmembrane helix</keyword>
<feature type="transmembrane region" description="Helical" evidence="1">
    <location>
        <begin position="230"/>
        <end position="256"/>
    </location>
</feature>
<keyword evidence="1" id="KW-0812">Transmembrane</keyword>
<proteinExistence type="predicted"/>
<protein>
    <submittedName>
        <fullName evidence="2">Uncharacterized protein</fullName>
    </submittedName>
</protein>
<comment type="caution">
    <text evidence="2">The sequence shown here is derived from an EMBL/GenBank/DDBJ whole genome shotgun (WGS) entry which is preliminary data.</text>
</comment>
<sequence>MKSLLRFIGWCIGLFGSFLLTLFLVLTIVLTALSMTLTNRNNLKMWLKSSTLYENAKSLVIESMIQIPTEGTKDSSATEESYFAAMGKRLQNSNDDFTKLINKIVTPQYLESTLNTVIDATYDWLEKKTENLDFTIKIVENKADFVEFLAITFREKAKQLPACPKNFKVTAKFEPLGTSCWPRGMSYNEINKFIDKNSNRPEFQELFNKTGFSSEAFKIPLETSQQVQRIYVLVRFLPLLVIVVVLVLSGLCILFIPSKRGAFVIVGLALLFPGILWLVGALSGVMSTKYIFSNIPDTVQSAQFVLLSPYLKLLVEAVLSSFKSRLFLCIGTAIAMGALLIVVGTISFRKPKAVTKTG</sequence>
<feature type="transmembrane region" description="Helical" evidence="1">
    <location>
        <begin position="326"/>
        <end position="348"/>
    </location>
</feature>
<name>A0A2M7W1X8_9BACT</name>
<feature type="transmembrane region" description="Helical" evidence="1">
    <location>
        <begin position="263"/>
        <end position="282"/>
    </location>
</feature>
<organism evidence="2 3">
    <name type="scientific">Candidatus Dojkabacteria bacterium CG_4_10_14_0_2_um_filter_Dojkabacteria_WS6_41_15</name>
    <dbReference type="NCBI Taxonomy" id="2014249"/>
    <lineage>
        <taxon>Bacteria</taxon>
        <taxon>Candidatus Dojkabacteria</taxon>
    </lineage>
</organism>
<dbReference type="AlphaFoldDB" id="A0A2M7W1X8"/>